<evidence type="ECO:0000313" key="2">
    <source>
        <dbReference type="EMBL" id="GAA96595.1"/>
    </source>
</evidence>
<dbReference type="InParanoid" id="G7E185"/>
<dbReference type="HOGENOM" id="CLU_2306763_0_0_1"/>
<organism evidence="2 3">
    <name type="scientific">Mixia osmundae (strain CBS 9802 / IAM 14324 / JCM 22182 / KY 12970)</name>
    <dbReference type="NCBI Taxonomy" id="764103"/>
    <lineage>
        <taxon>Eukaryota</taxon>
        <taxon>Fungi</taxon>
        <taxon>Dikarya</taxon>
        <taxon>Basidiomycota</taxon>
        <taxon>Pucciniomycotina</taxon>
        <taxon>Mixiomycetes</taxon>
        <taxon>Mixiales</taxon>
        <taxon>Mixiaceae</taxon>
        <taxon>Mixia</taxon>
    </lineage>
</organism>
<dbReference type="RefSeq" id="XP_014567363.1">
    <property type="nucleotide sequence ID" value="XM_014711877.1"/>
</dbReference>
<evidence type="ECO:0000256" key="1">
    <source>
        <dbReference type="SAM" id="SignalP"/>
    </source>
</evidence>
<dbReference type="Proteomes" id="UP000009131">
    <property type="component" value="Unassembled WGS sequence"/>
</dbReference>
<dbReference type="AlphaFoldDB" id="G7E185"/>
<reference evidence="2 3" key="2">
    <citation type="journal article" date="2012" name="Open Biol.">
        <title>Characteristics of nucleosomes and linker DNA regions on the genome of the basidiomycete Mixia osmundae revealed by mono- and dinucleosome mapping.</title>
        <authorList>
            <person name="Nishida H."/>
            <person name="Kondo S."/>
            <person name="Matsumoto T."/>
            <person name="Suzuki Y."/>
            <person name="Yoshikawa H."/>
            <person name="Taylor T.D."/>
            <person name="Sugiyama J."/>
        </authorList>
    </citation>
    <scope>NUCLEOTIDE SEQUENCE [LARGE SCALE GENOMIC DNA]</scope>
    <source>
        <strain evidence="3">CBS 9802 / IAM 14324 / JCM 22182 / KY 12970</strain>
    </source>
</reference>
<protein>
    <submittedName>
        <fullName evidence="2">Uncharacterized protein</fullName>
    </submittedName>
</protein>
<keyword evidence="1" id="KW-0732">Signal</keyword>
<gene>
    <name evidence="2" type="primary">Mo03265</name>
    <name evidence="2" type="ORF">E5Q_03265</name>
</gene>
<evidence type="ECO:0000313" key="3">
    <source>
        <dbReference type="Proteomes" id="UP000009131"/>
    </source>
</evidence>
<feature type="chain" id="PRO_5009955651" evidence="1">
    <location>
        <begin position="21"/>
        <end position="100"/>
    </location>
</feature>
<keyword evidence="3" id="KW-1185">Reference proteome</keyword>
<dbReference type="EMBL" id="BABT02000102">
    <property type="protein sequence ID" value="GAA96595.1"/>
    <property type="molecule type" value="Genomic_DNA"/>
</dbReference>
<feature type="signal peptide" evidence="1">
    <location>
        <begin position="1"/>
        <end position="20"/>
    </location>
</feature>
<accession>G7E185</accession>
<proteinExistence type="predicted"/>
<reference evidence="2 3" key="1">
    <citation type="journal article" date="2011" name="J. Gen. Appl. Microbiol.">
        <title>Draft genome sequencing of the enigmatic basidiomycete Mixia osmundae.</title>
        <authorList>
            <person name="Nishida H."/>
            <person name="Nagatsuka Y."/>
            <person name="Sugiyama J."/>
        </authorList>
    </citation>
    <scope>NUCLEOTIDE SEQUENCE [LARGE SCALE GENOMIC DNA]</scope>
    <source>
        <strain evidence="3">CBS 9802 / IAM 14324 / JCM 22182 / KY 12970</strain>
    </source>
</reference>
<name>G7E185_MIXOS</name>
<sequence>MIMKAIITSFVACQPLLVLSASINASSDANTLERRHFGSYKWSNFEIEKKENRLYTVKPTGLVAGGIYEPPSGSGYQQVNARFFLHGDHFKVVLRIQIAG</sequence>
<comment type="caution">
    <text evidence="2">The sequence shown here is derived from an EMBL/GenBank/DDBJ whole genome shotgun (WGS) entry which is preliminary data.</text>
</comment>